<keyword evidence="4 9" id="KW-0574">Periplasm</keyword>
<comment type="catalytic activity">
    <reaction evidence="9">
        <text>L-lysine = D-lysine</text>
        <dbReference type="Rhea" id="RHEA:22864"/>
        <dbReference type="ChEBI" id="CHEBI:32551"/>
        <dbReference type="ChEBI" id="CHEBI:32557"/>
    </reaction>
</comment>
<dbReference type="GO" id="GO:0008784">
    <property type="term" value="F:alanine racemase activity"/>
    <property type="evidence" value="ECO:0007669"/>
    <property type="project" value="InterPro"/>
</dbReference>
<comment type="catalytic activity">
    <reaction evidence="9">
        <text>L-arginine = D-arginine</text>
        <dbReference type="Rhea" id="RHEA:18069"/>
        <dbReference type="ChEBI" id="CHEBI:32682"/>
        <dbReference type="ChEBI" id="CHEBI:32689"/>
    </reaction>
</comment>
<dbReference type="InterPro" id="IPR001608">
    <property type="entry name" value="Ala_racemase_N"/>
</dbReference>
<comment type="subcellular location">
    <subcellularLocation>
        <location evidence="2 9">Periplasm</location>
    </subcellularLocation>
</comment>
<comment type="similarity">
    <text evidence="8 9">Belongs to the alanine racemase family. Bsr subfamily.</text>
</comment>
<evidence type="ECO:0000256" key="7">
    <source>
        <dbReference type="ARBA" id="ARBA00023235"/>
    </source>
</evidence>
<dbReference type="InterPro" id="IPR009006">
    <property type="entry name" value="Ala_racemase/Decarboxylase_C"/>
</dbReference>
<dbReference type="Pfam" id="PF01168">
    <property type="entry name" value="Ala_racemase_N"/>
    <property type="match status" value="1"/>
</dbReference>
<comment type="catalytic activity">
    <reaction evidence="9">
        <text>an L-alpha-amino acid = a D-alpha-amino acid</text>
        <dbReference type="Rhea" id="RHEA:18317"/>
        <dbReference type="ChEBI" id="CHEBI:59869"/>
        <dbReference type="ChEBI" id="CHEBI:59871"/>
        <dbReference type="EC" id="5.1.1.10"/>
    </reaction>
</comment>
<keyword evidence="7 9" id="KW-0413">Isomerase</keyword>
<feature type="binding site" evidence="9 11">
    <location>
        <position position="348"/>
    </location>
    <ligand>
        <name>substrate</name>
    </ligand>
</feature>
<evidence type="ECO:0000313" key="13">
    <source>
        <dbReference type="EMBL" id="MBD2802850.1"/>
    </source>
</evidence>
<evidence type="ECO:0000256" key="1">
    <source>
        <dbReference type="ARBA" id="ARBA00001933"/>
    </source>
</evidence>
<dbReference type="NCBIfam" id="TIGR00492">
    <property type="entry name" value="alr"/>
    <property type="match status" value="1"/>
</dbReference>
<dbReference type="InterPro" id="IPR020622">
    <property type="entry name" value="Ala_racemase_pyridoxalP-BS"/>
</dbReference>
<evidence type="ECO:0000256" key="11">
    <source>
        <dbReference type="PIRSR" id="PIRSR600821-52"/>
    </source>
</evidence>
<dbReference type="Pfam" id="PF00842">
    <property type="entry name" value="Ala_racemase_C"/>
    <property type="match status" value="1"/>
</dbReference>
<dbReference type="CDD" id="cd06826">
    <property type="entry name" value="PLPDE_III_AR2"/>
    <property type="match status" value="1"/>
</dbReference>
<comment type="caution">
    <text evidence="13">The sequence shown here is derived from an EMBL/GenBank/DDBJ whole genome shotgun (WGS) entry which is preliminary data.</text>
</comment>
<keyword evidence="5 9" id="KW-0663">Pyridoxal phosphate</keyword>
<accession>A0AAW3YXA6</accession>
<keyword evidence="6 9" id="KW-1015">Disulfide bond</keyword>
<dbReference type="InterPro" id="IPR000821">
    <property type="entry name" value="Ala_racemase"/>
</dbReference>
<comment type="cofactor">
    <cofactor evidence="1 9 10">
        <name>pyridoxal 5'-phosphate</name>
        <dbReference type="ChEBI" id="CHEBI:597326"/>
    </cofactor>
</comment>
<dbReference type="EC" id="5.1.1.10" evidence="9"/>
<dbReference type="GO" id="GO:0005829">
    <property type="term" value="C:cytosol"/>
    <property type="evidence" value="ECO:0007669"/>
    <property type="project" value="TreeGrafter"/>
</dbReference>
<dbReference type="PANTHER" id="PTHR30511">
    <property type="entry name" value="ALANINE RACEMASE"/>
    <property type="match status" value="1"/>
</dbReference>
<comment type="function">
    <text evidence="9">Amino-acid racemase able to utilize a broad range of substrates.</text>
</comment>
<evidence type="ECO:0000256" key="2">
    <source>
        <dbReference type="ARBA" id="ARBA00004418"/>
    </source>
</evidence>
<evidence type="ECO:0000256" key="8">
    <source>
        <dbReference type="ARBA" id="ARBA00023456"/>
    </source>
</evidence>
<gene>
    <name evidence="13" type="primary">alr</name>
    <name evidence="13" type="ORF">ID854_20980</name>
</gene>
<dbReference type="InterPro" id="IPR029066">
    <property type="entry name" value="PLP-binding_barrel"/>
</dbReference>
<feature type="domain" description="Alanine racemase C-terminal" evidence="12">
    <location>
        <begin position="279"/>
        <end position="407"/>
    </location>
</feature>
<evidence type="ECO:0000256" key="6">
    <source>
        <dbReference type="ARBA" id="ARBA00023157"/>
    </source>
</evidence>
<dbReference type="InterPro" id="IPR043698">
    <property type="entry name" value="Racemase_Bsr/Lyr"/>
</dbReference>
<dbReference type="GO" id="GO:0030632">
    <property type="term" value="P:D-alanine biosynthetic process"/>
    <property type="evidence" value="ECO:0007669"/>
    <property type="project" value="TreeGrafter"/>
</dbReference>
<dbReference type="AlphaFoldDB" id="A0AAW3YXA6"/>
<dbReference type="Gene3D" id="3.20.20.10">
    <property type="entry name" value="Alanine racemase"/>
    <property type="match status" value="1"/>
</dbReference>
<feature type="binding site" evidence="9 11">
    <location>
        <position position="173"/>
    </location>
    <ligand>
        <name>substrate</name>
    </ligand>
</feature>
<dbReference type="NCBIfam" id="NF009879">
    <property type="entry name" value="PRK13340.1-4"/>
    <property type="match status" value="1"/>
</dbReference>
<dbReference type="HAMAP" id="MF_02212">
    <property type="entry name" value="Bsr_racemase"/>
    <property type="match status" value="1"/>
</dbReference>
<dbReference type="EMBL" id="JACXBF010000542">
    <property type="protein sequence ID" value="MBD2802850.1"/>
    <property type="molecule type" value="Genomic_DNA"/>
</dbReference>
<dbReference type="PANTHER" id="PTHR30511:SF0">
    <property type="entry name" value="ALANINE RACEMASE, CATABOLIC-RELATED"/>
    <property type="match status" value="1"/>
</dbReference>
<dbReference type="SUPFAM" id="SSF50621">
    <property type="entry name" value="Alanine racemase C-terminal domain-like"/>
    <property type="match status" value="1"/>
</dbReference>
<evidence type="ECO:0000256" key="9">
    <source>
        <dbReference type="HAMAP-Rule" id="MF_02212"/>
    </source>
</evidence>
<feature type="disulfide bond" evidence="9">
    <location>
        <begin position="70"/>
        <end position="96"/>
    </location>
</feature>
<reference evidence="13" key="1">
    <citation type="submission" date="2020-09" db="EMBL/GenBank/DDBJ databases">
        <authorList>
            <person name="Palma L."/>
            <person name="Caballero P."/>
            <person name="Berry C."/>
            <person name="Del Valle E."/>
        </authorList>
    </citation>
    <scope>NUCLEOTIDE SEQUENCE</scope>
    <source>
        <strain evidence="13">M</strain>
    </source>
</reference>
<feature type="active site" description="Proton acceptor" evidence="9">
    <location>
        <position position="74"/>
    </location>
</feature>
<dbReference type="GO" id="GO:0042597">
    <property type="term" value="C:periplasmic space"/>
    <property type="evidence" value="ECO:0007669"/>
    <property type="project" value="UniProtKB-SubCell"/>
</dbReference>
<dbReference type="SMART" id="SM01005">
    <property type="entry name" value="Ala_racemase_C"/>
    <property type="match status" value="1"/>
</dbReference>
<evidence type="ECO:0000259" key="12">
    <source>
        <dbReference type="SMART" id="SM01005"/>
    </source>
</evidence>
<feature type="signal peptide" evidence="9">
    <location>
        <begin position="1"/>
        <end position="23"/>
    </location>
</feature>
<evidence type="ECO:0000256" key="4">
    <source>
        <dbReference type="ARBA" id="ARBA00022764"/>
    </source>
</evidence>
<feature type="active site" description="Proton acceptor" evidence="9">
    <location>
        <position position="300"/>
    </location>
</feature>
<dbReference type="GO" id="GO:0030170">
    <property type="term" value="F:pyridoxal phosphate binding"/>
    <property type="evidence" value="ECO:0007669"/>
    <property type="project" value="UniProtKB-UniRule"/>
</dbReference>
<keyword evidence="3 9" id="KW-0732">Signal</keyword>
<proteinExistence type="inferred from homology"/>
<dbReference type="Gene3D" id="2.40.37.10">
    <property type="entry name" value="Lyase, Ornithine Decarboxylase, Chain A, domain 1"/>
    <property type="match status" value="1"/>
</dbReference>
<protein>
    <recommendedName>
        <fullName evidence="9">Broad specificity amino-acid racemase</fullName>
        <ecNumber evidence="9">5.1.1.10</ecNumber>
    </recommendedName>
</protein>
<dbReference type="Proteomes" id="UP001193920">
    <property type="component" value="Unassembled WGS sequence"/>
</dbReference>
<organism evidence="13">
    <name type="scientific">Xenorhabdus szentirmaii</name>
    <dbReference type="NCBI Taxonomy" id="290112"/>
    <lineage>
        <taxon>Bacteria</taxon>
        <taxon>Pseudomonadati</taxon>
        <taxon>Pseudomonadota</taxon>
        <taxon>Gammaproteobacteria</taxon>
        <taxon>Enterobacterales</taxon>
        <taxon>Morganellaceae</taxon>
        <taxon>Xenorhabdus</taxon>
    </lineage>
</organism>
<dbReference type="InterPro" id="IPR011079">
    <property type="entry name" value="Ala_racemase_C"/>
</dbReference>
<feature type="modified residue" description="N6-(pyridoxal phosphate)lysine" evidence="9 10">
    <location>
        <position position="74"/>
    </location>
</feature>
<dbReference type="PRINTS" id="PR00992">
    <property type="entry name" value="ALARACEMASE"/>
</dbReference>
<dbReference type="SUPFAM" id="SSF51419">
    <property type="entry name" value="PLP-binding barrel"/>
    <property type="match status" value="1"/>
</dbReference>
<evidence type="ECO:0000256" key="3">
    <source>
        <dbReference type="ARBA" id="ARBA00022729"/>
    </source>
</evidence>
<sequence length="408" mass="44831" precursor="true">MRFNKTTLAILLGLSLCQSAVQAAPILSLDNTQAKRVAAHNNAWVEINTTTFENNIHTLQKKLNKDTKMCAVLKGDAYGHGIGLLMPSIIKTGVPCVGITSNEEARIVRESGFKGQLIRIRTADVSEIESTLGYDMEEIVGDLEQAQAVDALAKKHGKQLHVHLVLNSGLMSRNGLEMKTEQGKQDALKIIRFPNLKLVGMMSHHALTDLDAIRSSIKKFEEQTSWLIKTAKLNRKDITLHASSSFASMTIPEAQFDMVRIGSALYGALSDSHPEYKSLIELKTRVASVKTYPQGNGVSYDNTYFLKRDSKLANLPVGFSDGLTSSLSNKAYVLINGHRAPIIGRISMNTAMVDVTDLPEVKAGDEVVLFGKQGNNEITQSDIQKWSGMHIVELSSIWGETNPKITVR</sequence>
<dbReference type="PROSITE" id="PS00395">
    <property type="entry name" value="ALANINE_RACEMASE"/>
    <property type="match status" value="1"/>
</dbReference>
<reference evidence="13" key="2">
    <citation type="journal article" date="2024" name="Toxins">
        <title>Genome Sequence Analysis of Native Xenorhabdus Strains Isolated from Entomopathogenic Nematodes in Argentina.</title>
        <authorList>
            <person name="Palma L."/>
            <person name="Frizzo L."/>
            <person name="Kaiser S."/>
            <person name="Berry C."/>
            <person name="Caballero P."/>
            <person name="Bode H.B."/>
            <person name="Del Valle E.E."/>
        </authorList>
    </citation>
    <scope>NUCLEOTIDE SEQUENCE</scope>
    <source>
        <strain evidence="13">M</strain>
    </source>
</reference>
<name>A0AAW3YXA6_9GAMM</name>
<evidence type="ECO:0000256" key="5">
    <source>
        <dbReference type="ARBA" id="ARBA00022898"/>
    </source>
</evidence>
<dbReference type="RefSeq" id="WP_323869789.1">
    <property type="nucleotide sequence ID" value="NZ_JACXBF010000542.1"/>
</dbReference>
<feature type="chain" id="PRO_5043068856" description="Broad specificity amino-acid racemase" evidence="9">
    <location>
        <begin position="24"/>
        <end position="408"/>
    </location>
</feature>
<evidence type="ECO:0000256" key="10">
    <source>
        <dbReference type="PIRSR" id="PIRSR600821-50"/>
    </source>
</evidence>